<accession>A0ACD1GME6</accession>
<sequence>MFISWKGKKALAGWWVHSPQTHSHPLTQHACIAELVENTHTHTHSRMIPMTINRTSITCTSQVSTD</sequence>
<protein>
    <submittedName>
        <fullName evidence="1">Uncharacterized protein</fullName>
    </submittedName>
</protein>
<evidence type="ECO:0000313" key="1">
    <source>
        <dbReference type="EMBL" id="RAH50251.1"/>
    </source>
</evidence>
<organism evidence="1 2">
    <name type="scientific">Aspergillus brunneoviolaceus CBS 621.78</name>
    <dbReference type="NCBI Taxonomy" id="1450534"/>
    <lineage>
        <taxon>Eukaryota</taxon>
        <taxon>Fungi</taxon>
        <taxon>Dikarya</taxon>
        <taxon>Ascomycota</taxon>
        <taxon>Pezizomycotina</taxon>
        <taxon>Eurotiomycetes</taxon>
        <taxon>Eurotiomycetidae</taxon>
        <taxon>Eurotiales</taxon>
        <taxon>Aspergillaceae</taxon>
        <taxon>Aspergillus</taxon>
        <taxon>Aspergillus subgen. Circumdati</taxon>
    </lineage>
</organism>
<keyword evidence="2" id="KW-1185">Reference proteome</keyword>
<dbReference type="EMBL" id="KZ825314">
    <property type="protein sequence ID" value="RAH50251.1"/>
    <property type="molecule type" value="Genomic_DNA"/>
</dbReference>
<reference evidence="1" key="1">
    <citation type="submission" date="2018-02" db="EMBL/GenBank/DDBJ databases">
        <title>The genomes of Aspergillus section Nigri reveals drivers in fungal speciation.</title>
        <authorList>
            <consortium name="DOE Joint Genome Institute"/>
            <person name="Vesth T.C."/>
            <person name="Nybo J."/>
            <person name="Theobald S."/>
            <person name="Brandl J."/>
            <person name="Frisvad J.C."/>
            <person name="Nielsen K.F."/>
            <person name="Lyhne E.K."/>
            <person name="Kogle M.E."/>
            <person name="Kuo A."/>
            <person name="Riley R."/>
            <person name="Clum A."/>
            <person name="Nolan M."/>
            <person name="Lipzen A."/>
            <person name="Salamov A."/>
            <person name="Henrissat B."/>
            <person name="Wiebenga A."/>
            <person name="De vries R.P."/>
            <person name="Grigoriev I.V."/>
            <person name="Mortensen U.H."/>
            <person name="Andersen M.R."/>
            <person name="Baker S.E."/>
        </authorList>
    </citation>
    <scope>NUCLEOTIDE SEQUENCE</scope>
    <source>
        <strain evidence="1">CBS 621.78</strain>
    </source>
</reference>
<proteinExistence type="predicted"/>
<dbReference type="Proteomes" id="UP000249057">
    <property type="component" value="Unassembled WGS sequence"/>
</dbReference>
<evidence type="ECO:0000313" key="2">
    <source>
        <dbReference type="Proteomes" id="UP000249057"/>
    </source>
</evidence>
<gene>
    <name evidence="1" type="ORF">BO95DRAFT_195637</name>
</gene>
<name>A0ACD1GME6_9EURO</name>